<dbReference type="Proteomes" id="UP000246145">
    <property type="component" value="Unassembled WGS sequence"/>
</dbReference>
<sequence>MGFQDVLFQSLEERGWAVSDRIVPPSLAQALRNHAHQLWQQGFFKPASIGRQAGLVRDPDIRGDAICWIDDNTPFPPCAEFLAWTDALRQELNRHFFLSLRGQEFHFARYEPGRGYARHMDQHGGTSARKVSLVLYLNEDWKAEDGGELCLYGPETGDGEPGRDAPAPSGGDRQPDPGPNAALEAKVLPESGRLALFLSDRVPHEVLPARRVRWSLTGWFRDDAPL</sequence>
<dbReference type="AlphaFoldDB" id="A0A2U1CPB0"/>
<keyword evidence="10" id="KW-1185">Reference proteome</keyword>
<protein>
    <submittedName>
        <fullName evidence="9">SM-20-related protein</fullName>
    </submittedName>
</protein>
<evidence type="ECO:0000256" key="3">
    <source>
        <dbReference type="ARBA" id="ARBA00022896"/>
    </source>
</evidence>
<gene>
    <name evidence="9" type="ORF">C7440_0113</name>
</gene>
<keyword evidence="2" id="KW-0479">Metal-binding</keyword>
<comment type="caution">
    <text evidence="9">The sequence shown here is derived from an EMBL/GenBank/DDBJ whole genome shotgun (WGS) entry which is preliminary data.</text>
</comment>
<evidence type="ECO:0000256" key="1">
    <source>
        <dbReference type="ARBA" id="ARBA00001961"/>
    </source>
</evidence>
<proteinExistence type="predicted"/>
<dbReference type="PANTHER" id="PTHR12907">
    <property type="entry name" value="EGL NINE HOMOLOG-RELATED"/>
    <property type="match status" value="1"/>
</dbReference>
<dbReference type="STRING" id="1231391.GCA_000308195_01483"/>
<reference evidence="9 10" key="1">
    <citation type="submission" date="2018-04" db="EMBL/GenBank/DDBJ databases">
        <title>Genomic Encyclopedia of Type Strains, Phase IV (KMG-IV): sequencing the most valuable type-strain genomes for metagenomic binning, comparative biology and taxonomic classification.</title>
        <authorList>
            <person name="Goeker M."/>
        </authorList>
    </citation>
    <scope>NUCLEOTIDE SEQUENCE [LARGE SCALE GENOMIC DNA]</scope>
    <source>
        <strain evidence="9 10">DSM 10065</strain>
    </source>
</reference>
<evidence type="ECO:0000256" key="7">
    <source>
        <dbReference type="SAM" id="MobiDB-lite"/>
    </source>
</evidence>
<evidence type="ECO:0000313" key="10">
    <source>
        <dbReference type="Proteomes" id="UP000246145"/>
    </source>
</evidence>
<evidence type="ECO:0000259" key="8">
    <source>
        <dbReference type="PROSITE" id="PS51471"/>
    </source>
</evidence>
<dbReference type="SMART" id="SM00702">
    <property type="entry name" value="P4Hc"/>
    <property type="match status" value="1"/>
</dbReference>
<dbReference type="PANTHER" id="PTHR12907:SF26">
    <property type="entry name" value="HIF PROLYL HYDROXYLASE, ISOFORM C"/>
    <property type="match status" value="1"/>
</dbReference>
<dbReference type="PROSITE" id="PS51471">
    <property type="entry name" value="FE2OG_OXY"/>
    <property type="match status" value="1"/>
</dbReference>
<keyword evidence="6" id="KW-0408">Iron</keyword>
<dbReference type="OrthoDB" id="9783171at2"/>
<keyword evidence="3" id="KW-0847">Vitamin C</keyword>
<accession>A0A2U1CPB0</accession>
<organism evidence="9 10">
    <name type="scientific">Pusillimonas noertemannii</name>
    <dbReference type="NCBI Taxonomy" id="305977"/>
    <lineage>
        <taxon>Bacteria</taxon>
        <taxon>Pseudomonadati</taxon>
        <taxon>Pseudomonadota</taxon>
        <taxon>Betaproteobacteria</taxon>
        <taxon>Burkholderiales</taxon>
        <taxon>Alcaligenaceae</taxon>
        <taxon>Pusillimonas</taxon>
    </lineage>
</organism>
<dbReference type="GO" id="GO:0008198">
    <property type="term" value="F:ferrous iron binding"/>
    <property type="evidence" value="ECO:0007669"/>
    <property type="project" value="TreeGrafter"/>
</dbReference>
<dbReference type="Pfam" id="PF13640">
    <property type="entry name" value="2OG-FeII_Oxy_3"/>
    <property type="match status" value="1"/>
</dbReference>
<dbReference type="InterPro" id="IPR044862">
    <property type="entry name" value="Pro_4_hyd_alph_FE2OG_OXY"/>
</dbReference>
<feature type="region of interest" description="Disordered" evidence="7">
    <location>
        <begin position="151"/>
        <end position="181"/>
    </location>
</feature>
<dbReference type="GO" id="GO:0031543">
    <property type="term" value="F:peptidyl-proline dioxygenase activity"/>
    <property type="evidence" value="ECO:0007669"/>
    <property type="project" value="TreeGrafter"/>
</dbReference>
<evidence type="ECO:0000256" key="4">
    <source>
        <dbReference type="ARBA" id="ARBA00022964"/>
    </source>
</evidence>
<comment type="cofactor">
    <cofactor evidence="1">
        <name>L-ascorbate</name>
        <dbReference type="ChEBI" id="CHEBI:38290"/>
    </cofactor>
</comment>
<feature type="domain" description="Fe2OG dioxygenase" evidence="8">
    <location>
        <begin position="96"/>
        <end position="222"/>
    </location>
</feature>
<dbReference type="InterPro" id="IPR006620">
    <property type="entry name" value="Pro_4_hyd_alph"/>
</dbReference>
<keyword evidence="4" id="KW-0223">Dioxygenase</keyword>
<keyword evidence="5" id="KW-0560">Oxidoreductase</keyword>
<evidence type="ECO:0000256" key="5">
    <source>
        <dbReference type="ARBA" id="ARBA00023002"/>
    </source>
</evidence>
<dbReference type="GO" id="GO:0031418">
    <property type="term" value="F:L-ascorbic acid binding"/>
    <property type="evidence" value="ECO:0007669"/>
    <property type="project" value="UniProtKB-KW"/>
</dbReference>
<dbReference type="GO" id="GO:0071456">
    <property type="term" value="P:cellular response to hypoxia"/>
    <property type="evidence" value="ECO:0007669"/>
    <property type="project" value="TreeGrafter"/>
</dbReference>
<dbReference type="InterPro" id="IPR051559">
    <property type="entry name" value="HIF_prolyl_hydroxylases"/>
</dbReference>
<evidence type="ECO:0000256" key="2">
    <source>
        <dbReference type="ARBA" id="ARBA00022723"/>
    </source>
</evidence>
<evidence type="ECO:0000256" key="6">
    <source>
        <dbReference type="ARBA" id="ARBA00023004"/>
    </source>
</evidence>
<name>A0A2U1CPB0_9BURK</name>
<dbReference type="InterPro" id="IPR005123">
    <property type="entry name" value="Oxoglu/Fe-dep_dioxygenase_dom"/>
</dbReference>
<evidence type="ECO:0000313" key="9">
    <source>
        <dbReference type="EMBL" id="PVY67730.1"/>
    </source>
</evidence>
<dbReference type="Gene3D" id="2.60.120.620">
    <property type="entry name" value="q2cbj1_9rhob like domain"/>
    <property type="match status" value="1"/>
</dbReference>
<dbReference type="RefSeq" id="WP_116517047.1">
    <property type="nucleotide sequence ID" value="NZ_JACCEX010000001.1"/>
</dbReference>
<dbReference type="EMBL" id="QEKO01000001">
    <property type="protein sequence ID" value="PVY67730.1"/>
    <property type="molecule type" value="Genomic_DNA"/>
</dbReference>